<dbReference type="Proteomes" id="UP000750334">
    <property type="component" value="Unassembled WGS sequence"/>
</dbReference>
<feature type="region of interest" description="Disordered" evidence="1">
    <location>
        <begin position="255"/>
        <end position="279"/>
    </location>
</feature>
<gene>
    <name evidence="2" type="ORF">C6P45_004373</name>
</gene>
<dbReference type="EMBL" id="PUHR01000058">
    <property type="protein sequence ID" value="KAG0668771.1"/>
    <property type="molecule type" value="Genomic_DNA"/>
</dbReference>
<dbReference type="InterPro" id="IPR035179">
    <property type="entry name" value="DUF5314"/>
</dbReference>
<sequence length="375" mass="44288">MTRDTFFAQGLLNWHRILTKISERNAVENNNIRKLCGVDQAYEWISDIAIHIQVTDFHWYEYFENGNIREMVTDFNLTCAEENQIIDTFDLSLLILLRNCTSQNACDAIKKIFLPEIRGFSKHSTVTGWSVLDNLRSKYANKKVFDLIQLSRYFDSCVLESPSWKIQYLDHICAKYMDYGETEFRECKTIYPSINKTAFEAVTKYHRHRINMLLKYLKFPEYQMEFIDLLSSKTLFELSNEDLIKMTSLDIIKESPQEDEPSKVSKIKADDAPNYNNKLETTTPLNIEEDIQDNDKNVEDMETDTPHNITNEDKHGRDFNNRLQIDARENVQESRSYLAQAYPKRVSEAQKYRENTINRNQKDDDKMMDWFNAFL</sequence>
<reference evidence="2 3" key="1">
    <citation type="submission" date="2020-11" db="EMBL/GenBank/DDBJ databases">
        <title>Kefir isolates.</title>
        <authorList>
            <person name="Marcisauskas S."/>
            <person name="Kim Y."/>
            <person name="Blasche S."/>
        </authorList>
    </citation>
    <scope>NUCLEOTIDE SEQUENCE [LARGE SCALE GENOMIC DNA]</scope>
    <source>
        <strain evidence="2 3">OG2</strain>
    </source>
</reference>
<evidence type="ECO:0000313" key="2">
    <source>
        <dbReference type="EMBL" id="KAG0668771.1"/>
    </source>
</evidence>
<evidence type="ECO:0000256" key="1">
    <source>
        <dbReference type="SAM" id="MobiDB-lite"/>
    </source>
</evidence>
<organism evidence="2 3">
    <name type="scientific">Maudiozyma exigua</name>
    <name type="common">Yeast</name>
    <name type="synonym">Kazachstania exigua</name>
    <dbReference type="NCBI Taxonomy" id="34358"/>
    <lineage>
        <taxon>Eukaryota</taxon>
        <taxon>Fungi</taxon>
        <taxon>Dikarya</taxon>
        <taxon>Ascomycota</taxon>
        <taxon>Saccharomycotina</taxon>
        <taxon>Saccharomycetes</taxon>
        <taxon>Saccharomycetales</taxon>
        <taxon>Saccharomycetaceae</taxon>
        <taxon>Maudiozyma</taxon>
    </lineage>
</organism>
<name>A0A9P7BAF8_MAUEX</name>
<dbReference type="AlphaFoldDB" id="A0A9P7BAF8"/>
<dbReference type="Pfam" id="PF17241">
    <property type="entry name" value="Retrotran_gag_4"/>
    <property type="match status" value="1"/>
</dbReference>
<keyword evidence="3" id="KW-1185">Reference proteome</keyword>
<proteinExistence type="predicted"/>
<protein>
    <submittedName>
        <fullName evidence="2">Uncharacterized protein</fullName>
    </submittedName>
</protein>
<evidence type="ECO:0000313" key="3">
    <source>
        <dbReference type="Proteomes" id="UP000750334"/>
    </source>
</evidence>
<feature type="compositionally biased region" description="Basic and acidic residues" evidence="1">
    <location>
        <begin position="255"/>
        <end position="271"/>
    </location>
</feature>
<comment type="caution">
    <text evidence="2">The sequence shown here is derived from an EMBL/GenBank/DDBJ whole genome shotgun (WGS) entry which is preliminary data.</text>
</comment>
<accession>A0A9P7BAF8</accession>